<dbReference type="EMBL" id="SSHJ02000008">
    <property type="protein sequence ID" value="MFN0256977.1"/>
    <property type="molecule type" value="Genomic_DNA"/>
</dbReference>
<evidence type="ECO:0000313" key="3">
    <source>
        <dbReference type="Proteomes" id="UP001517247"/>
    </source>
</evidence>
<feature type="chain" id="PRO_5045892348" description="DUF4136 domain-containing protein" evidence="1">
    <location>
        <begin position="21"/>
        <end position="79"/>
    </location>
</feature>
<dbReference type="PROSITE" id="PS51257">
    <property type="entry name" value="PROKAR_LIPOPROTEIN"/>
    <property type="match status" value="1"/>
</dbReference>
<protein>
    <recommendedName>
        <fullName evidence="4">DUF4136 domain-containing protein</fullName>
    </recommendedName>
</protein>
<reference evidence="2 3" key="1">
    <citation type="submission" date="2024-12" db="EMBL/GenBank/DDBJ databases">
        <authorList>
            <person name="Hu S."/>
        </authorList>
    </citation>
    <scope>NUCLEOTIDE SEQUENCE [LARGE SCALE GENOMIC DNA]</scope>
    <source>
        <strain evidence="2 3">THG-T11</strain>
    </source>
</reference>
<proteinExistence type="predicted"/>
<dbReference type="RefSeq" id="WP_138724063.1">
    <property type="nucleotide sequence ID" value="NZ_SSHJ02000008.1"/>
</dbReference>
<dbReference type="Proteomes" id="UP001517247">
    <property type="component" value="Unassembled WGS sequence"/>
</dbReference>
<evidence type="ECO:0000256" key="1">
    <source>
        <dbReference type="SAM" id="SignalP"/>
    </source>
</evidence>
<accession>A0ABW9JCH2</accession>
<comment type="caution">
    <text evidence="2">The sequence shown here is derived from an EMBL/GenBank/DDBJ whole genome shotgun (WGS) entry which is preliminary data.</text>
</comment>
<name>A0ABW9JCH2_9SPHI</name>
<evidence type="ECO:0008006" key="4">
    <source>
        <dbReference type="Google" id="ProtNLM"/>
    </source>
</evidence>
<evidence type="ECO:0000313" key="2">
    <source>
        <dbReference type="EMBL" id="MFN0256977.1"/>
    </source>
</evidence>
<feature type="signal peptide" evidence="1">
    <location>
        <begin position="1"/>
        <end position="20"/>
    </location>
</feature>
<gene>
    <name evidence="2" type="ORF">E6A44_015415</name>
</gene>
<organism evidence="2 3">
    <name type="scientific">Pedobacter ureilyticus</name>
    <dbReference type="NCBI Taxonomy" id="1393051"/>
    <lineage>
        <taxon>Bacteria</taxon>
        <taxon>Pseudomonadati</taxon>
        <taxon>Bacteroidota</taxon>
        <taxon>Sphingobacteriia</taxon>
        <taxon>Sphingobacteriales</taxon>
        <taxon>Sphingobacteriaceae</taxon>
        <taxon>Pedobacter</taxon>
    </lineage>
</organism>
<sequence length="79" mass="8891">MKNVKLLFVFLLLISFTACKKDKQVVTDDFNPSQYYLAREYKTGLGFGTTSYVYAFLSNGKVVHSYLGGFNTLGSFAKK</sequence>
<keyword evidence="3" id="KW-1185">Reference proteome</keyword>
<keyword evidence="1" id="KW-0732">Signal</keyword>